<evidence type="ECO:0000256" key="10">
    <source>
        <dbReference type="ARBA" id="ARBA00029374"/>
    </source>
</evidence>
<keyword evidence="6" id="KW-0677">Repeat</keyword>
<keyword evidence="5" id="KW-0732">Signal</keyword>
<dbReference type="NCBIfam" id="TIGR02486">
    <property type="entry name" value="RDH"/>
    <property type="match status" value="1"/>
</dbReference>
<evidence type="ECO:0000256" key="5">
    <source>
        <dbReference type="ARBA" id="ARBA00022729"/>
    </source>
</evidence>
<name>A0AAU8GA46_9CHLR</name>
<dbReference type="PANTHER" id="PTHR42827">
    <property type="entry name" value="IRON-SULFUR CLUSTER-BINDING PROTEIN-RELATED"/>
    <property type="match status" value="1"/>
</dbReference>
<evidence type="ECO:0000256" key="1">
    <source>
        <dbReference type="ARBA" id="ARBA00004236"/>
    </source>
</evidence>
<evidence type="ECO:0000256" key="3">
    <source>
        <dbReference type="ARBA" id="ARBA00022485"/>
    </source>
</evidence>
<dbReference type="PROSITE" id="PS51379">
    <property type="entry name" value="4FE4S_FER_2"/>
    <property type="match status" value="1"/>
</dbReference>
<dbReference type="PANTHER" id="PTHR42827:SF1">
    <property type="entry name" value="IRON-SULFUR CLUSTER-BINDING PROTEIN"/>
    <property type="match status" value="1"/>
</dbReference>
<dbReference type="InterPro" id="IPR017896">
    <property type="entry name" value="4Fe4S_Fe-S-bd"/>
</dbReference>
<evidence type="ECO:0000256" key="6">
    <source>
        <dbReference type="ARBA" id="ARBA00022737"/>
    </source>
</evidence>
<evidence type="ECO:0000313" key="12">
    <source>
        <dbReference type="EMBL" id="XCH32975.1"/>
    </source>
</evidence>
<dbReference type="InterPro" id="IPR017900">
    <property type="entry name" value="4Fe4S_Fe_S_CS"/>
</dbReference>
<dbReference type="GO" id="GO:0005886">
    <property type="term" value="C:plasma membrane"/>
    <property type="evidence" value="ECO:0007669"/>
    <property type="project" value="UniProtKB-SubCell"/>
</dbReference>
<dbReference type="PROSITE" id="PS51318">
    <property type="entry name" value="TAT"/>
    <property type="match status" value="1"/>
</dbReference>
<dbReference type="PROSITE" id="PS00198">
    <property type="entry name" value="4FE4S_FER_1"/>
    <property type="match status" value="1"/>
</dbReference>
<dbReference type="RefSeq" id="WP_353714237.1">
    <property type="nucleotide sequence ID" value="NZ_CP159307.1"/>
</dbReference>
<dbReference type="EMBL" id="CP159307">
    <property type="protein sequence ID" value="XCH32975.1"/>
    <property type="molecule type" value="Genomic_DNA"/>
</dbReference>
<dbReference type="InterPro" id="IPR012832">
    <property type="entry name" value="RDH"/>
</dbReference>
<sequence length="484" mass="53802">MQGYHSTFSRREFMKGLGITTAGIGGAALIAPSFHDTDELLSSAATLEYKDPWYVKEAEEPTVEIDWNTMQRFPKAKYNNFAQHLSADDAKAIQAKTKADTIKQMTDNSKPGWMLRDNAIKLLGWAGVRYRMSLANSLKEWVEGWSIIPTPTLLGVPRWQGSPEEGSLLVTQALRLAGASSIGFGEITPSTTEKMIWGQMPQNPFPALVFEGSGPKPVFDSAANKVVIPNSSRYAIVHTIRQSLDASARPGYLSDGAAGQAYDNCDIAQWRLQCFLRVLGYSSISQNIQGNGPIVGWGVIAGLGEQGRLQHLVTPRWGPMIRQSTMNIVDIPVAPTKPVDFGARRFCYTCKKCADLCPSGAIPNVTEPSWEITAKYDLVKPELFNNPGIKTWYFNHFKCNTTWQETDTYCGICQATCVFSKEDAASIHEVVKATLASTHVFNSFFIDMDNMFGYGSTPSDQIEQWWEKPIPVNGIRYENDVFYR</sequence>
<evidence type="ECO:0000256" key="4">
    <source>
        <dbReference type="ARBA" id="ARBA00022723"/>
    </source>
</evidence>
<feature type="domain" description="4Fe-4S ferredoxin-type" evidence="11">
    <location>
        <begin position="337"/>
        <end position="368"/>
    </location>
</feature>
<organism evidence="12">
    <name type="scientific">Dehalogenimonas sp. 4OHTPN</name>
    <dbReference type="NCBI Taxonomy" id="3166643"/>
    <lineage>
        <taxon>Bacteria</taxon>
        <taxon>Bacillati</taxon>
        <taxon>Chloroflexota</taxon>
        <taxon>Dehalococcoidia</taxon>
        <taxon>Dehalococcoidales</taxon>
        <taxon>Dehalococcoidaceae</taxon>
        <taxon>Dehalogenimonas</taxon>
    </lineage>
</organism>
<dbReference type="Pfam" id="PF13484">
    <property type="entry name" value="Fer4_16"/>
    <property type="match status" value="1"/>
</dbReference>
<comment type="cofactor">
    <cofactor evidence="10">
        <name>corrinoid</name>
        <dbReference type="ChEBI" id="CHEBI:33913"/>
    </cofactor>
</comment>
<dbReference type="GO" id="GO:0051539">
    <property type="term" value="F:4 iron, 4 sulfur cluster binding"/>
    <property type="evidence" value="ECO:0007669"/>
    <property type="project" value="UniProtKB-KW"/>
</dbReference>
<evidence type="ECO:0000256" key="8">
    <source>
        <dbReference type="ARBA" id="ARBA00023014"/>
    </source>
</evidence>
<dbReference type="GO" id="GO:0046872">
    <property type="term" value="F:metal ion binding"/>
    <property type="evidence" value="ECO:0007669"/>
    <property type="project" value="UniProtKB-KW"/>
</dbReference>
<keyword evidence="7" id="KW-0408">Iron</keyword>
<dbReference type="InterPro" id="IPR028894">
    <property type="entry name" value="RDH_dom"/>
</dbReference>
<dbReference type="AlphaFoldDB" id="A0AAU8GA46"/>
<keyword evidence="8" id="KW-0411">Iron-sulfur</keyword>
<protein>
    <submittedName>
        <fullName evidence="12">Reductive dehalogenase</fullName>
    </submittedName>
</protein>
<comment type="subcellular location">
    <subcellularLocation>
        <location evidence="1">Cell membrane</location>
    </subcellularLocation>
</comment>
<proteinExistence type="predicted"/>
<evidence type="ECO:0000256" key="7">
    <source>
        <dbReference type="ARBA" id="ARBA00023004"/>
    </source>
</evidence>
<keyword evidence="3" id="KW-0004">4Fe-4S</keyword>
<dbReference type="Pfam" id="PF13486">
    <property type="entry name" value="Dehalogenase"/>
    <property type="match status" value="1"/>
</dbReference>
<keyword evidence="4" id="KW-0479">Metal-binding</keyword>
<evidence type="ECO:0000259" key="11">
    <source>
        <dbReference type="PROSITE" id="PS51379"/>
    </source>
</evidence>
<gene>
    <name evidence="12" type="ORF">ABV300_07420</name>
</gene>
<dbReference type="InterPro" id="IPR006311">
    <property type="entry name" value="TAT_signal"/>
</dbReference>
<keyword evidence="2" id="KW-1003">Cell membrane</keyword>
<evidence type="ECO:0000256" key="9">
    <source>
        <dbReference type="ARBA" id="ARBA00023136"/>
    </source>
</evidence>
<accession>A0AAU8GA46</accession>
<reference evidence="12" key="1">
    <citation type="submission" date="2024-06" db="EMBL/GenBank/DDBJ databases">
        <title>A Novel Isolate, Dehalogenimonas sp. Strain 4OHTPN, Dechlorinates Aromatic 4 Hydroxy chlorothalonil by a Novel Reductive Dehalogenase.</title>
        <authorList>
            <person name="Liu G."/>
        </authorList>
    </citation>
    <scope>NUCLEOTIDE SEQUENCE</scope>
    <source>
        <strain evidence="12">4OHTPN</strain>
    </source>
</reference>
<keyword evidence="9" id="KW-0472">Membrane</keyword>
<evidence type="ECO:0000256" key="2">
    <source>
        <dbReference type="ARBA" id="ARBA00022475"/>
    </source>
</evidence>
<dbReference type="SUPFAM" id="SSF54862">
    <property type="entry name" value="4Fe-4S ferredoxins"/>
    <property type="match status" value="1"/>
</dbReference>